<dbReference type="SUPFAM" id="SSF52540">
    <property type="entry name" value="P-loop containing nucleoside triphosphate hydrolases"/>
    <property type="match status" value="1"/>
</dbReference>
<dbReference type="Proteomes" id="UP000001901">
    <property type="component" value="Chromosome"/>
</dbReference>
<dbReference type="Pfam" id="PF23442">
    <property type="entry name" value="DUF7125"/>
    <property type="match status" value="1"/>
</dbReference>
<dbReference type="KEGG" id="apo:Arcpr_0722"/>
<dbReference type="HOGENOM" id="CLU_069300_0_0_2"/>
<dbReference type="GeneID" id="8739382"/>
<accession>D2RHL1</accession>
<evidence type="ECO:0000256" key="1">
    <source>
        <dbReference type="ARBA" id="ARBA00022741"/>
    </source>
</evidence>
<evidence type="ECO:0000313" key="4">
    <source>
        <dbReference type="Proteomes" id="UP000001901"/>
    </source>
</evidence>
<dbReference type="GO" id="GO:0005524">
    <property type="term" value="F:ATP binding"/>
    <property type="evidence" value="ECO:0007669"/>
    <property type="project" value="UniProtKB-KW"/>
</dbReference>
<name>D2RHL1_ARCPA</name>
<dbReference type="Gene3D" id="3.40.50.300">
    <property type="entry name" value="P-loop containing nucleotide triphosphate hydrolases"/>
    <property type="match status" value="1"/>
</dbReference>
<dbReference type="InterPro" id="IPR055549">
    <property type="entry name" value="DUF7125"/>
</dbReference>
<protein>
    <submittedName>
        <fullName evidence="3">RecA-superfamily ATPase implicated in signal transduction-like protein</fullName>
    </submittedName>
</protein>
<evidence type="ECO:0000313" key="3">
    <source>
        <dbReference type="EMBL" id="ADB57786.1"/>
    </source>
</evidence>
<dbReference type="STRING" id="572546.Arcpr_0722"/>
<proteinExistence type="predicted"/>
<dbReference type="InterPro" id="IPR027417">
    <property type="entry name" value="P-loop_NTPase"/>
</dbReference>
<dbReference type="PANTHER" id="PTHR43637:SF3">
    <property type="entry name" value="FLAGELLA-RELATED PROTEIN H-RELATED"/>
    <property type="match status" value="1"/>
</dbReference>
<dbReference type="EMBL" id="CP001857">
    <property type="protein sequence ID" value="ADB57786.1"/>
    <property type="molecule type" value="Genomic_DNA"/>
</dbReference>
<dbReference type="eggNOG" id="arCOG01175">
    <property type="taxonomic scope" value="Archaea"/>
</dbReference>
<dbReference type="PANTHER" id="PTHR43637">
    <property type="entry name" value="UPF0273 PROTEIN TM_0370"/>
    <property type="match status" value="1"/>
</dbReference>
<dbReference type="AlphaFoldDB" id="D2RHL1"/>
<organism evidence="3 4">
    <name type="scientific">Archaeoglobus profundus (strain DSM 5631 / JCM 9629 / NBRC 100127 / Av18)</name>
    <dbReference type="NCBI Taxonomy" id="572546"/>
    <lineage>
        <taxon>Archaea</taxon>
        <taxon>Methanobacteriati</taxon>
        <taxon>Methanobacteriota</taxon>
        <taxon>Archaeoglobi</taxon>
        <taxon>Archaeoglobales</taxon>
        <taxon>Archaeoglobaceae</taxon>
        <taxon>Archaeoglobus</taxon>
    </lineage>
</organism>
<keyword evidence="4" id="KW-1185">Reference proteome</keyword>
<evidence type="ECO:0000256" key="2">
    <source>
        <dbReference type="ARBA" id="ARBA00022840"/>
    </source>
</evidence>
<dbReference type="PaxDb" id="572546-Arcpr_0722"/>
<gene>
    <name evidence="3" type="ordered locus">Arcpr_0722</name>
</gene>
<keyword evidence="1" id="KW-0547">Nucleotide-binding</keyword>
<dbReference type="OrthoDB" id="49711at2157"/>
<dbReference type="RefSeq" id="WP_012940122.1">
    <property type="nucleotide sequence ID" value="NC_013741.1"/>
</dbReference>
<reference evidence="3 4" key="1">
    <citation type="journal article" date="2010" name="Stand. Genomic Sci.">
        <title>Complete genome sequence of Archaeoglobus profundus type strain (AV18).</title>
        <authorList>
            <person name="von Jan M."/>
            <person name="Lapidus A."/>
            <person name="Del Rio T.G."/>
            <person name="Copeland A."/>
            <person name="Tice H."/>
            <person name="Cheng J.F."/>
            <person name="Lucas S."/>
            <person name="Chen F."/>
            <person name="Nolan M."/>
            <person name="Goodwin L."/>
            <person name="Han C."/>
            <person name="Pitluck S."/>
            <person name="Liolios K."/>
            <person name="Ivanova N."/>
            <person name="Mavromatis K."/>
            <person name="Ovchinnikova G."/>
            <person name="Chertkov O."/>
            <person name="Pati A."/>
            <person name="Chen A."/>
            <person name="Palaniappan K."/>
            <person name="Land M."/>
            <person name="Hauser L."/>
            <person name="Chang Y.J."/>
            <person name="Jeffries C.D."/>
            <person name="Saunders E."/>
            <person name="Brettin T."/>
            <person name="Detter J.C."/>
            <person name="Chain P."/>
            <person name="Eichinger K."/>
            <person name="Huber H."/>
            <person name="Spring S."/>
            <person name="Rohde M."/>
            <person name="Goker M."/>
            <person name="Wirth R."/>
            <person name="Woyke T."/>
            <person name="Bristow J."/>
            <person name="Eisen J.A."/>
            <person name="Markowitz V."/>
            <person name="Hugenholtz P."/>
            <person name="Kyrpides N.C."/>
            <person name="Klenk H.P."/>
        </authorList>
    </citation>
    <scope>NUCLEOTIDE SEQUENCE [LARGE SCALE GENOMIC DNA]</scope>
    <source>
        <strain evidence="4">DSM 5631 / JCM 9629 / NBRC 100127 / Av18</strain>
    </source>
</reference>
<keyword evidence="2" id="KW-0067">ATP-binding</keyword>
<sequence length="227" mass="25903">MAIPTGIRVLDSRLDGGIPEGSLVCVYANPLSMPEAFLYSFASVKKTYYINTSRPSEHVRSSMISMGFNPKVEFIDVFKEYYLGENGQFVIEDTYRDTRIFDFVGEVLGKISDNDCTIIVDNFSFFLNLRVSKGLKEWLLMKLYNLSKQLRNAVYIYVIKNVHSPDIASLVIDVSDVVFDLDVEKIGDKIYRRLAIPKIRGRTPFIDTFRYYVGIEGVVIDTSRDIA</sequence>